<keyword evidence="2 9" id="KW-0813">Transport</keyword>
<feature type="transmembrane region" description="Helical" evidence="9">
    <location>
        <begin position="55"/>
        <end position="78"/>
    </location>
</feature>
<dbReference type="GO" id="GO:0005886">
    <property type="term" value="C:plasma membrane"/>
    <property type="evidence" value="ECO:0007669"/>
    <property type="project" value="UniProtKB-SubCell"/>
</dbReference>
<feature type="transmembrane region" description="Helical" evidence="9">
    <location>
        <begin position="90"/>
        <end position="110"/>
    </location>
</feature>
<dbReference type="InterPro" id="IPR007387">
    <property type="entry name" value="TRAP_DctQ"/>
</dbReference>
<accession>A0A934IPJ3</accession>
<keyword evidence="12" id="KW-1185">Reference proteome</keyword>
<name>A0A934IPJ3_9HYPH</name>
<evidence type="ECO:0000256" key="9">
    <source>
        <dbReference type="RuleBase" id="RU369079"/>
    </source>
</evidence>
<comment type="function">
    <text evidence="9">Part of the tripartite ATP-independent periplasmic (TRAP) transport system.</text>
</comment>
<dbReference type="PANTHER" id="PTHR35011">
    <property type="entry name" value="2,3-DIKETO-L-GULONATE TRAP TRANSPORTER SMALL PERMEASE PROTEIN YIAM"/>
    <property type="match status" value="1"/>
</dbReference>
<dbReference type="EMBL" id="JAEKJA010000007">
    <property type="protein sequence ID" value="MBJ3776301.1"/>
    <property type="molecule type" value="Genomic_DNA"/>
</dbReference>
<dbReference type="RefSeq" id="WP_198882169.1">
    <property type="nucleotide sequence ID" value="NZ_JAEKJA010000007.1"/>
</dbReference>
<evidence type="ECO:0000256" key="6">
    <source>
        <dbReference type="ARBA" id="ARBA00022989"/>
    </source>
</evidence>
<evidence type="ECO:0000256" key="2">
    <source>
        <dbReference type="ARBA" id="ARBA00022448"/>
    </source>
</evidence>
<keyword evidence="3" id="KW-1003">Cell membrane</keyword>
<dbReference type="PANTHER" id="PTHR35011:SF5">
    <property type="entry name" value="SIALIC ACID TRAP TRANSPORTER SMALL PERMEASE PROTEIN SIAQ"/>
    <property type="match status" value="1"/>
</dbReference>
<comment type="subunit">
    <text evidence="9">The complex comprises the extracytoplasmic solute receptor protein and the two transmembrane proteins.</text>
</comment>
<evidence type="ECO:0000313" key="11">
    <source>
        <dbReference type="EMBL" id="MBJ3776301.1"/>
    </source>
</evidence>
<dbReference type="GO" id="GO:0022857">
    <property type="term" value="F:transmembrane transporter activity"/>
    <property type="evidence" value="ECO:0007669"/>
    <property type="project" value="UniProtKB-UniRule"/>
</dbReference>
<protein>
    <recommendedName>
        <fullName evidence="9">TRAP transporter small permease protein</fullName>
    </recommendedName>
</protein>
<evidence type="ECO:0000256" key="5">
    <source>
        <dbReference type="ARBA" id="ARBA00022692"/>
    </source>
</evidence>
<keyword evidence="4 9" id="KW-0997">Cell inner membrane</keyword>
<dbReference type="AlphaFoldDB" id="A0A934IPJ3"/>
<comment type="subcellular location">
    <subcellularLocation>
        <location evidence="1 9">Cell inner membrane</location>
        <topology evidence="1 9">Multi-pass membrane protein</topology>
    </subcellularLocation>
</comment>
<dbReference type="InterPro" id="IPR055348">
    <property type="entry name" value="DctQ"/>
</dbReference>
<gene>
    <name evidence="11" type="ORF">JCR33_11410</name>
</gene>
<dbReference type="Pfam" id="PF04290">
    <property type="entry name" value="DctQ"/>
    <property type="match status" value="1"/>
</dbReference>
<evidence type="ECO:0000313" key="12">
    <source>
        <dbReference type="Proteomes" id="UP000609531"/>
    </source>
</evidence>
<evidence type="ECO:0000256" key="3">
    <source>
        <dbReference type="ARBA" id="ARBA00022475"/>
    </source>
</evidence>
<sequence>MGKESGRRLTWLRYGAGLVCGLVLITFTGLVLYSVAMRYFFHAPPIWGEDIPKLLFVWMSFIGAGFAYLFGFNIRMTVLIDKVPRNPRRVIEFVMHLSIVAMLLVILWYSQPILKLTARNTVLSTGLKDIWTYLPLPIACVLLLANEVWRLYRIARGEVDRSGQEADDAL</sequence>
<dbReference type="Proteomes" id="UP000609531">
    <property type="component" value="Unassembled WGS sequence"/>
</dbReference>
<keyword evidence="7 9" id="KW-0472">Membrane</keyword>
<evidence type="ECO:0000256" key="8">
    <source>
        <dbReference type="ARBA" id="ARBA00038436"/>
    </source>
</evidence>
<keyword evidence="6 9" id="KW-1133">Transmembrane helix</keyword>
<comment type="caution">
    <text evidence="11">The sequence shown here is derived from an EMBL/GenBank/DDBJ whole genome shotgun (WGS) entry which is preliminary data.</text>
</comment>
<feature type="domain" description="Tripartite ATP-independent periplasmic transporters DctQ component" evidence="10">
    <location>
        <begin position="28"/>
        <end position="156"/>
    </location>
</feature>
<comment type="similarity">
    <text evidence="8 9">Belongs to the TRAP transporter small permease family.</text>
</comment>
<evidence type="ECO:0000259" key="10">
    <source>
        <dbReference type="Pfam" id="PF04290"/>
    </source>
</evidence>
<dbReference type="GO" id="GO:0015740">
    <property type="term" value="P:C4-dicarboxylate transport"/>
    <property type="evidence" value="ECO:0007669"/>
    <property type="project" value="TreeGrafter"/>
</dbReference>
<organism evidence="11 12">
    <name type="scientific">Acuticoccus mangrovi</name>
    <dbReference type="NCBI Taxonomy" id="2796142"/>
    <lineage>
        <taxon>Bacteria</taxon>
        <taxon>Pseudomonadati</taxon>
        <taxon>Pseudomonadota</taxon>
        <taxon>Alphaproteobacteria</taxon>
        <taxon>Hyphomicrobiales</taxon>
        <taxon>Amorphaceae</taxon>
        <taxon>Acuticoccus</taxon>
    </lineage>
</organism>
<feature type="transmembrane region" description="Helical" evidence="9">
    <location>
        <begin position="130"/>
        <end position="152"/>
    </location>
</feature>
<reference evidence="11" key="1">
    <citation type="submission" date="2020-12" db="EMBL/GenBank/DDBJ databases">
        <title>Bacterial taxonomy.</title>
        <authorList>
            <person name="Pan X."/>
        </authorList>
    </citation>
    <scope>NUCLEOTIDE SEQUENCE</scope>
    <source>
        <strain evidence="11">B2012</strain>
    </source>
</reference>
<proteinExistence type="inferred from homology"/>
<evidence type="ECO:0000256" key="7">
    <source>
        <dbReference type="ARBA" id="ARBA00023136"/>
    </source>
</evidence>
<feature type="transmembrane region" description="Helical" evidence="9">
    <location>
        <begin position="12"/>
        <end position="35"/>
    </location>
</feature>
<evidence type="ECO:0000256" key="4">
    <source>
        <dbReference type="ARBA" id="ARBA00022519"/>
    </source>
</evidence>
<evidence type="ECO:0000256" key="1">
    <source>
        <dbReference type="ARBA" id="ARBA00004429"/>
    </source>
</evidence>
<keyword evidence="5 9" id="KW-0812">Transmembrane</keyword>